<gene>
    <name evidence="2" type="ORF">PTTG_07994</name>
</gene>
<proteinExistence type="predicted"/>
<dbReference type="VEuPathDB" id="FungiDB:PTTG_07994"/>
<evidence type="ECO:0000313" key="4">
    <source>
        <dbReference type="Proteomes" id="UP000005240"/>
    </source>
</evidence>
<dbReference type="EnsemblFungi" id="PTTG_07994-t43_1">
    <property type="protein sequence ID" value="PTTG_07994-t43_1-p1"/>
    <property type="gene ID" value="PTTG_07994"/>
</dbReference>
<evidence type="ECO:0000313" key="2">
    <source>
        <dbReference type="EMBL" id="OAV91978.1"/>
    </source>
</evidence>
<reference evidence="3" key="4">
    <citation type="submission" date="2025-05" db="UniProtKB">
        <authorList>
            <consortium name="EnsemblFungi"/>
        </authorList>
    </citation>
    <scope>IDENTIFICATION</scope>
    <source>
        <strain evidence="3">isolate 1-1 / race 1 (BBBD)</strain>
    </source>
</reference>
<evidence type="ECO:0008006" key="5">
    <source>
        <dbReference type="Google" id="ProtNLM"/>
    </source>
</evidence>
<name>A0A0C4F4F4_PUCT1</name>
<evidence type="ECO:0000313" key="3">
    <source>
        <dbReference type="EnsemblFungi" id="PTTG_07994-t43_1-p1"/>
    </source>
</evidence>
<keyword evidence="4" id="KW-1185">Reference proteome</keyword>
<dbReference type="AlphaFoldDB" id="A0A0C4F4F4"/>
<dbReference type="Proteomes" id="UP000005240">
    <property type="component" value="Unassembled WGS sequence"/>
</dbReference>
<reference evidence="3 4" key="3">
    <citation type="journal article" date="2017" name="G3 (Bethesda)">
        <title>Comparative analysis highlights variable genome content of wheat rusts and divergence of the mating loci.</title>
        <authorList>
            <person name="Cuomo C.A."/>
            <person name="Bakkeren G."/>
            <person name="Khalil H.B."/>
            <person name="Panwar V."/>
            <person name="Joly D."/>
            <person name="Linning R."/>
            <person name="Sakthikumar S."/>
            <person name="Song X."/>
            <person name="Adiconis X."/>
            <person name="Fan L."/>
            <person name="Goldberg J.M."/>
            <person name="Levin J.Z."/>
            <person name="Young S."/>
            <person name="Zeng Q."/>
            <person name="Anikster Y."/>
            <person name="Bruce M."/>
            <person name="Wang M."/>
            <person name="Yin C."/>
            <person name="McCallum B."/>
            <person name="Szabo L.J."/>
            <person name="Hulbert S."/>
            <person name="Chen X."/>
            <person name="Fellers J.P."/>
        </authorList>
    </citation>
    <scope>NUCLEOTIDE SEQUENCE</scope>
    <source>
        <strain evidence="3">isolate 1-1 / race 1 (BBBD)</strain>
        <strain evidence="4">Isolate 1-1 / race 1 (BBBD)</strain>
    </source>
</reference>
<protein>
    <recommendedName>
        <fullName evidence="5">No apical meristem-associated C-terminal domain-containing protein</fullName>
    </recommendedName>
</protein>
<sequence>MAKSNLNPTEPEASGSHTPSLASPMATAKKDYHHKPTIKAIRQRDLTPDVDDLLVIYWLGLPESNLAGPGTSEPKQLAIPTNLKPIQTWFQKENGYSIRIKLLRRRLIALKDTSIKFSNIFSLIQQHSLSLGQNTSYSKMMQCTREAYKAQNGKPFAFKSAWCILWDHPTWRMTYMDFPQPANKPPIQKRDLAGQTKAHVQPEIDVALLQA</sequence>
<reference evidence="2" key="2">
    <citation type="submission" date="2016-05" db="EMBL/GenBank/DDBJ databases">
        <title>Comparative analysis highlights variable genome content of wheat rusts and divergence of the mating loci.</title>
        <authorList>
            <person name="Cuomo C.A."/>
            <person name="Bakkeren G."/>
            <person name="Szabo L."/>
            <person name="Khalil H."/>
            <person name="Joly D."/>
            <person name="Goldberg J."/>
            <person name="Young S."/>
            <person name="Zeng Q."/>
            <person name="Fellers J."/>
        </authorList>
    </citation>
    <scope>NUCLEOTIDE SEQUENCE [LARGE SCALE GENOMIC DNA]</scope>
    <source>
        <strain evidence="2">1-1 BBBD Race 1</strain>
    </source>
</reference>
<reference evidence="2" key="1">
    <citation type="submission" date="2009-11" db="EMBL/GenBank/DDBJ databases">
        <authorList>
            <consortium name="The Broad Institute Genome Sequencing Platform"/>
            <person name="Ward D."/>
            <person name="Feldgarden M."/>
            <person name="Earl A."/>
            <person name="Young S.K."/>
            <person name="Zeng Q."/>
            <person name="Koehrsen M."/>
            <person name="Alvarado L."/>
            <person name="Berlin A."/>
            <person name="Bochicchio J."/>
            <person name="Borenstein D."/>
            <person name="Chapman S.B."/>
            <person name="Chen Z."/>
            <person name="Engels R."/>
            <person name="Freedman E."/>
            <person name="Gellesch M."/>
            <person name="Goldberg J."/>
            <person name="Griggs A."/>
            <person name="Gujja S."/>
            <person name="Heilman E."/>
            <person name="Heiman D."/>
            <person name="Hepburn T."/>
            <person name="Howarth C."/>
            <person name="Jen D."/>
            <person name="Larson L."/>
            <person name="Lewis B."/>
            <person name="Mehta T."/>
            <person name="Park D."/>
            <person name="Pearson M."/>
            <person name="Roberts A."/>
            <person name="Saif S."/>
            <person name="Shea T."/>
            <person name="Shenoy N."/>
            <person name="Sisk P."/>
            <person name="Stolte C."/>
            <person name="Sykes S."/>
            <person name="Thomson T."/>
            <person name="Walk T."/>
            <person name="White J."/>
            <person name="Yandava C."/>
            <person name="Izard J."/>
            <person name="Baranova O.V."/>
            <person name="Blanton J.M."/>
            <person name="Tanner A.C."/>
            <person name="Dewhirst F.E."/>
            <person name="Haas B."/>
            <person name="Nusbaum C."/>
            <person name="Birren B."/>
        </authorList>
    </citation>
    <scope>NUCLEOTIDE SEQUENCE [LARGE SCALE GENOMIC DNA]</scope>
    <source>
        <strain evidence="2">1-1 BBBD Race 1</strain>
    </source>
</reference>
<feature type="region of interest" description="Disordered" evidence="1">
    <location>
        <begin position="1"/>
        <end position="29"/>
    </location>
</feature>
<dbReference type="EMBL" id="ADAS02000071">
    <property type="protein sequence ID" value="OAV91978.1"/>
    <property type="molecule type" value="Genomic_DNA"/>
</dbReference>
<organism evidence="2">
    <name type="scientific">Puccinia triticina (isolate 1-1 / race 1 (BBBD))</name>
    <name type="common">Brown leaf rust fungus</name>
    <dbReference type="NCBI Taxonomy" id="630390"/>
    <lineage>
        <taxon>Eukaryota</taxon>
        <taxon>Fungi</taxon>
        <taxon>Dikarya</taxon>
        <taxon>Basidiomycota</taxon>
        <taxon>Pucciniomycotina</taxon>
        <taxon>Pucciniomycetes</taxon>
        <taxon>Pucciniales</taxon>
        <taxon>Pucciniaceae</taxon>
        <taxon>Puccinia</taxon>
    </lineage>
</organism>
<accession>A0A0C4F4F4</accession>
<evidence type="ECO:0000256" key="1">
    <source>
        <dbReference type="SAM" id="MobiDB-lite"/>
    </source>
</evidence>